<gene>
    <name evidence="1" type="ordered locus">RC1_0054</name>
</gene>
<dbReference type="EMBL" id="CP000613">
    <property type="protein sequence ID" value="ACI97504.1"/>
    <property type="molecule type" value="Genomic_DNA"/>
</dbReference>
<dbReference type="AlphaFoldDB" id="B6IPW8"/>
<name>B6IPW8_RHOCS</name>
<keyword evidence="2" id="KW-1185">Reference proteome</keyword>
<proteinExistence type="predicted"/>
<dbReference type="Proteomes" id="UP000001591">
    <property type="component" value="Chromosome"/>
</dbReference>
<evidence type="ECO:0000313" key="1">
    <source>
        <dbReference type="EMBL" id="ACI97504.1"/>
    </source>
</evidence>
<accession>B6IPW8</accession>
<evidence type="ECO:0000313" key="2">
    <source>
        <dbReference type="Proteomes" id="UP000001591"/>
    </source>
</evidence>
<organism evidence="1 2">
    <name type="scientific">Rhodospirillum centenum (strain ATCC 51521 / SW)</name>
    <dbReference type="NCBI Taxonomy" id="414684"/>
    <lineage>
        <taxon>Bacteria</taxon>
        <taxon>Pseudomonadati</taxon>
        <taxon>Pseudomonadota</taxon>
        <taxon>Alphaproteobacteria</taxon>
        <taxon>Rhodospirillales</taxon>
        <taxon>Rhodospirillaceae</taxon>
        <taxon>Rhodospirillum</taxon>
    </lineage>
</organism>
<dbReference type="eggNOG" id="ENOG503406N">
    <property type="taxonomic scope" value="Bacteria"/>
</dbReference>
<reference evidence="1 2" key="1">
    <citation type="journal article" date="2010" name="BMC Genomics">
        <title>Metabolic flexibility revealed in the genome of the cyst-forming alpha-1 proteobacterium Rhodospirillum centenum.</title>
        <authorList>
            <person name="Lu Y.K."/>
            <person name="Marden J."/>
            <person name="Han M."/>
            <person name="Swingley W.D."/>
            <person name="Mastrian S.D."/>
            <person name="Chowdhury S.R."/>
            <person name="Hao J."/>
            <person name="Helmy T."/>
            <person name="Kim S."/>
            <person name="Kurdoglu A.A."/>
            <person name="Matthies H.J."/>
            <person name="Rollo D."/>
            <person name="Stothard P."/>
            <person name="Blankenship R.E."/>
            <person name="Bauer C.E."/>
            <person name="Touchman J.W."/>
        </authorList>
    </citation>
    <scope>NUCLEOTIDE SEQUENCE [LARGE SCALE GENOMIC DNA]</scope>
    <source>
        <strain evidence="2">ATCC 51521 / SW</strain>
    </source>
</reference>
<dbReference type="KEGG" id="rce:RC1_0054"/>
<protein>
    <submittedName>
        <fullName evidence="1">Uncharacterized protein</fullName>
    </submittedName>
</protein>
<dbReference type="HOGENOM" id="CLU_109359_0_0_5"/>
<sequence length="220" mass="24789">MEGRSDVLFLKLAAKLYREERGIDVFNDFGVLAAGDGDDGGVDGVNRRLSAARQLAEYDLTPAGAKRYRFIGLFDNDEAGRRALKRACNFDPRVVRYEDVFLLHPVMPIAGGSPGSVVEKRAETLNYDFRRLDWEVEDLFSPDFLRAFVADYPNAVVHETTIGGRTHRDLSRDGKTALREFAEKYATLDDVIDLIRLICSLRDYLHLQHNHILPTQGDSG</sequence>